<dbReference type="GO" id="GO:0005096">
    <property type="term" value="F:GTPase activator activity"/>
    <property type="evidence" value="ECO:0007669"/>
    <property type="project" value="TreeGrafter"/>
</dbReference>
<sequence length="441" mass="52575">MGNQVLCQSDRTESTLRAEFQIRQRKVTQVNEAVKLDLEQDHKESLIPTQYQNEQQKTSCLLNWLESLHESVLISQINLNCDASTKFLSEIDEEEEQDQNKQSLIESQEIFEYRKSYDYCNSNLDMVIINFYILKKNEFKIKLIMGPPKQRIRWSCWQLMAYTPKFQISSDGLSFVEEDQKYAKAIRKDIHRTVTSSDIKYFETGDGQKDLERVLLKLSKLFPKLGYCQGMNFLVGFTLIINNKQIDQSLQFLAQMMVNPKFMLYYIYQDEMPLVKLLEFICINEIKFKVPDLFNHIYHNLEVQNAIWITKLIMTLFLYNFHINNVCRFWDYLLATSIFDISDIICSLIDLNRNLILSMEDLHQFIEWFDSFQKKELDKPQIDKLIKNCNQFKQKKNKINQYALHFCMLHPMRHPLLQQIAENYENQSKMKEFIKKDIFSC</sequence>
<reference evidence="2" key="1">
    <citation type="submission" date="2021-01" db="EMBL/GenBank/DDBJ databases">
        <authorList>
            <consortium name="Genoscope - CEA"/>
            <person name="William W."/>
        </authorList>
    </citation>
    <scope>NUCLEOTIDE SEQUENCE</scope>
</reference>
<keyword evidence="3" id="KW-1185">Reference proteome</keyword>
<dbReference type="Pfam" id="PF00566">
    <property type="entry name" value="RabGAP-TBC"/>
    <property type="match status" value="1"/>
</dbReference>
<dbReference type="Proteomes" id="UP000683925">
    <property type="component" value="Unassembled WGS sequence"/>
</dbReference>
<evidence type="ECO:0000259" key="1">
    <source>
        <dbReference type="PROSITE" id="PS50086"/>
    </source>
</evidence>
<dbReference type="OMA" id="EFICINE"/>
<dbReference type="EMBL" id="CAJJDP010000016">
    <property type="protein sequence ID" value="CAD8144596.1"/>
    <property type="molecule type" value="Genomic_DNA"/>
</dbReference>
<protein>
    <recommendedName>
        <fullName evidence="1">Rab-GAP TBC domain-containing protein</fullName>
    </recommendedName>
</protein>
<dbReference type="FunFam" id="1.10.8.270:FF:000033">
    <property type="entry name" value="GTPase-activating protein, putative"/>
    <property type="match status" value="1"/>
</dbReference>
<dbReference type="SMART" id="SM00164">
    <property type="entry name" value="TBC"/>
    <property type="match status" value="1"/>
</dbReference>
<dbReference type="OrthoDB" id="295078at2759"/>
<comment type="caution">
    <text evidence="2">The sequence shown here is derived from an EMBL/GenBank/DDBJ whole genome shotgun (WGS) entry which is preliminary data.</text>
</comment>
<dbReference type="GO" id="GO:0031267">
    <property type="term" value="F:small GTPase binding"/>
    <property type="evidence" value="ECO:0007669"/>
    <property type="project" value="TreeGrafter"/>
</dbReference>
<accession>A0A8S1SZ89</accession>
<dbReference type="InterPro" id="IPR050302">
    <property type="entry name" value="Rab_GAP_TBC_domain"/>
</dbReference>
<dbReference type="FunFam" id="1.10.472.80:FF:000078">
    <property type="entry name" value="Uncharacterized protein"/>
    <property type="match status" value="1"/>
</dbReference>
<proteinExistence type="predicted"/>
<dbReference type="AlphaFoldDB" id="A0A8S1SZ89"/>
<organism evidence="2 3">
    <name type="scientific">Paramecium octaurelia</name>
    <dbReference type="NCBI Taxonomy" id="43137"/>
    <lineage>
        <taxon>Eukaryota</taxon>
        <taxon>Sar</taxon>
        <taxon>Alveolata</taxon>
        <taxon>Ciliophora</taxon>
        <taxon>Intramacronucleata</taxon>
        <taxon>Oligohymenophorea</taxon>
        <taxon>Peniculida</taxon>
        <taxon>Parameciidae</taxon>
        <taxon>Paramecium</taxon>
    </lineage>
</organism>
<feature type="domain" description="Rab-GAP TBC" evidence="1">
    <location>
        <begin position="147"/>
        <end position="337"/>
    </location>
</feature>
<name>A0A8S1SZ89_PAROT</name>
<evidence type="ECO:0000313" key="2">
    <source>
        <dbReference type="EMBL" id="CAD8144596.1"/>
    </source>
</evidence>
<dbReference type="PROSITE" id="PS50086">
    <property type="entry name" value="TBC_RABGAP"/>
    <property type="match status" value="1"/>
</dbReference>
<dbReference type="PANTHER" id="PTHR47219:SF9">
    <property type="entry name" value="GTPASE ACTIVATING PROTEIN AND CENTROSOME-ASSOCIATED, ISOFORM B"/>
    <property type="match status" value="1"/>
</dbReference>
<dbReference type="InterPro" id="IPR000195">
    <property type="entry name" value="Rab-GAP-TBC_dom"/>
</dbReference>
<dbReference type="PANTHER" id="PTHR47219">
    <property type="entry name" value="RAB GTPASE-ACTIVATING PROTEIN 1-LIKE"/>
    <property type="match status" value="1"/>
</dbReference>
<evidence type="ECO:0000313" key="3">
    <source>
        <dbReference type="Proteomes" id="UP000683925"/>
    </source>
</evidence>
<gene>
    <name evidence="2" type="ORF">POCTA_138.1.T0160234</name>
</gene>